<proteinExistence type="predicted"/>
<name>A0A319CQP8_9EURO</name>
<dbReference type="STRING" id="1448315.A0A319CQP8"/>
<dbReference type="GO" id="GO:0016705">
    <property type="term" value="F:oxidoreductase activity, acting on paired donors, with incorporation or reduction of molecular oxygen"/>
    <property type="evidence" value="ECO:0007669"/>
    <property type="project" value="InterPro"/>
</dbReference>
<dbReference type="AlphaFoldDB" id="A0A319CQP8"/>
<protein>
    <submittedName>
        <fullName evidence="1">Uncharacterized protein</fullName>
    </submittedName>
</protein>
<keyword evidence="2" id="KW-1185">Reference proteome</keyword>
<sequence>MQAMVQSNLSRRVNTGHRAVEAKTMLPTLAAALRTIFGSWVNPLPDVPYISCFPTLGFLSERWSHDLYHTSMGALFDVAAQEGISWTLIGGLPVVYLRDPVLIRQLFVQNADSISQCGSKTKGPFGTSKRIVRNALITADGEVARQWHADMPRGFHNRLPLEVFHPKLVAIARRHVQALLQAGTGDNLQLYLQNYALDTV</sequence>
<evidence type="ECO:0000313" key="1">
    <source>
        <dbReference type="EMBL" id="PYH86739.1"/>
    </source>
</evidence>
<dbReference type="GO" id="GO:0004497">
    <property type="term" value="F:monooxygenase activity"/>
    <property type="evidence" value="ECO:0007669"/>
    <property type="project" value="InterPro"/>
</dbReference>
<dbReference type="EMBL" id="KZ821675">
    <property type="protein sequence ID" value="PYH86739.1"/>
    <property type="molecule type" value="Genomic_DNA"/>
</dbReference>
<organism evidence="1 2">
    <name type="scientific">Aspergillus uvarum CBS 121591</name>
    <dbReference type="NCBI Taxonomy" id="1448315"/>
    <lineage>
        <taxon>Eukaryota</taxon>
        <taxon>Fungi</taxon>
        <taxon>Dikarya</taxon>
        <taxon>Ascomycota</taxon>
        <taxon>Pezizomycotina</taxon>
        <taxon>Eurotiomycetes</taxon>
        <taxon>Eurotiomycetidae</taxon>
        <taxon>Eurotiales</taxon>
        <taxon>Aspergillaceae</taxon>
        <taxon>Aspergillus</taxon>
        <taxon>Aspergillus subgen. Circumdati</taxon>
    </lineage>
</organism>
<dbReference type="RefSeq" id="XP_025496939.1">
    <property type="nucleotide sequence ID" value="XM_025639843.1"/>
</dbReference>
<dbReference type="VEuPathDB" id="FungiDB:BO82DRAFT_412512"/>
<dbReference type="GO" id="GO:0020037">
    <property type="term" value="F:heme binding"/>
    <property type="evidence" value="ECO:0007669"/>
    <property type="project" value="InterPro"/>
</dbReference>
<dbReference type="Proteomes" id="UP000248340">
    <property type="component" value="Unassembled WGS sequence"/>
</dbReference>
<dbReference type="OrthoDB" id="4502171at2759"/>
<dbReference type="GeneID" id="37142585"/>
<dbReference type="GO" id="GO:0005506">
    <property type="term" value="F:iron ion binding"/>
    <property type="evidence" value="ECO:0007669"/>
    <property type="project" value="InterPro"/>
</dbReference>
<dbReference type="InterPro" id="IPR036396">
    <property type="entry name" value="Cyt_P450_sf"/>
</dbReference>
<evidence type="ECO:0000313" key="2">
    <source>
        <dbReference type="Proteomes" id="UP000248340"/>
    </source>
</evidence>
<reference evidence="1 2" key="1">
    <citation type="submission" date="2016-12" db="EMBL/GenBank/DDBJ databases">
        <title>The genomes of Aspergillus section Nigri reveals drivers in fungal speciation.</title>
        <authorList>
            <consortium name="DOE Joint Genome Institute"/>
            <person name="Vesth T.C."/>
            <person name="Nybo J."/>
            <person name="Theobald S."/>
            <person name="Brandl J."/>
            <person name="Frisvad J.C."/>
            <person name="Nielsen K.F."/>
            <person name="Lyhne E.K."/>
            <person name="Kogle M.E."/>
            <person name="Kuo A."/>
            <person name="Riley R."/>
            <person name="Clum A."/>
            <person name="Nolan M."/>
            <person name="Lipzen A."/>
            <person name="Salamov A."/>
            <person name="Henrissat B."/>
            <person name="Wiebenga A."/>
            <person name="De Vries R.P."/>
            <person name="Grigoriev I.V."/>
            <person name="Mortensen U.H."/>
            <person name="Andersen M.R."/>
            <person name="Baker S.E."/>
        </authorList>
    </citation>
    <scope>NUCLEOTIDE SEQUENCE [LARGE SCALE GENOMIC DNA]</scope>
    <source>
        <strain evidence="1 2">CBS 121591</strain>
    </source>
</reference>
<accession>A0A319CQP8</accession>
<dbReference type="Gene3D" id="1.10.630.10">
    <property type="entry name" value="Cytochrome P450"/>
    <property type="match status" value="1"/>
</dbReference>
<dbReference type="SUPFAM" id="SSF48264">
    <property type="entry name" value="Cytochrome P450"/>
    <property type="match status" value="1"/>
</dbReference>
<gene>
    <name evidence="1" type="ORF">BO82DRAFT_412512</name>
</gene>